<dbReference type="PANTHER" id="PTHR43464">
    <property type="entry name" value="METHYLTRANSFERASE"/>
    <property type="match status" value="1"/>
</dbReference>
<dbReference type="RefSeq" id="WP_378261324.1">
    <property type="nucleotide sequence ID" value="NZ_JBHSIT010000010.1"/>
</dbReference>
<dbReference type="Gene3D" id="3.40.50.150">
    <property type="entry name" value="Vaccinia Virus protein VP39"/>
    <property type="match status" value="1"/>
</dbReference>
<dbReference type="Pfam" id="PF13649">
    <property type="entry name" value="Methyltransf_25"/>
    <property type="match status" value="1"/>
</dbReference>
<feature type="region of interest" description="Disordered" evidence="4">
    <location>
        <begin position="12"/>
        <end position="37"/>
    </location>
</feature>
<name>A0ABV9U7T3_9ACTN</name>
<evidence type="ECO:0000256" key="2">
    <source>
        <dbReference type="ARBA" id="ARBA00022679"/>
    </source>
</evidence>
<accession>A0ABV9U7T3</accession>
<evidence type="ECO:0000256" key="3">
    <source>
        <dbReference type="ARBA" id="ARBA00022691"/>
    </source>
</evidence>
<dbReference type="CDD" id="cd02440">
    <property type="entry name" value="AdoMet_MTases"/>
    <property type="match status" value="1"/>
</dbReference>
<dbReference type="InterPro" id="IPR041698">
    <property type="entry name" value="Methyltransf_25"/>
</dbReference>
<dbReference type="SUPFAM" id="SSF53335">
    <property type="entry name" value="S-adenosyl-L-methionine-dependent methyltransferases"/>
    <property type="match status" value="1"/>
</dbReference>
<dbReference type="EC" id="2.1.1.-" evidence="6"/>
<feature type="domain" description="Methyltransferase" evidence="5">
    <location>
        <begin position="56"/>
        <end position="149"/>
    </location>
</feature>
<keyword evidence="2 6" id="KW-0808">Transferase</keyword>
<proteinExistence type="predicted"/>
<evidence type="ECO:0000313" key="6">
    <source>
        <dbReference type="EMBL" id="MFC4911929.1"/>
    </source>
</evidence>
<comment type="caution">
    <text evidence="6">The sequence shown here is derived from an EMBL/GenBank/DDBJ whole genome shotgun (WGS) entry which is preliminary data.</text>
</comment>
<evidence type="ECO:0000259" key="5">
    <source>
        <dbReference type="Pfam" id="PF13649"/>
    </source>
</evidence>
<dbReference type="EMBL" id="JBHSIT010000010">
    <property type="protein sequence ID" value="MFC4911929.1"/>
    <property type="molecule type" value="Genomic_DNA"/>
</dbReference>
<protein>
    <submittedName>
        <fullName evidence="6">SAM-dependent methyltransferase</fullName>
        <ecNumber evidence="6">2.1.1.-</ecNumber>
    </submittedName>
</protein>
<evidence type="ECO:0000313" key="7">
    <source>
        <dbReference type="Proteomes" id="UP001595872"/>
    </source>
</evidence>
<evidence type="ECO:0000256" key="4">
    <source>
        <dbReference type="SAM" id="MobiDB-lite"/>
    </source>
</evidence>
<dbReference type="GO" id="GO:0008168">
    <property type="term" value="F:methyltransferase activity"/>
    <property type="evidence" value="ECO:0007669"/>
    <property type="project" value="UniProtKB-KW"/>
</dbReference>
<keyword evidence="1 6" id="KW-0489">Methyltransferase</keyword>
<sequence>MTNEEFWDLRYTSGPKHADGNESGDGSGHGHGHIWSGKPNAALVEEVSGLTPGTALDLGCGEGADAVWLARQGWKVTAVDVSGVAIGRAVEHAAEAGLADAIDFQRRDLSESFPDGSYDLVTSQFLHSPAEPISERILRAARDAVAPGGTLLVEGHAGPPPWEPESGYVLPTAAEVVVSLDLDPDEWEVLRAEEHDRRQTAPDGTVMTRLDCTVKARRRPAE</sequence>
<reference evidence="7" key="1">
    <citation type="journal article" date="2019" name="Int. J. Syst. Evol. Microbiol.">
        <title>The Global Catalogue of Microorganisms (GCM) 10K type strain sequencing project: providing services to taxonomists for standard genome sequencing and annotation.</title>
        <authorList>
            <consortium name="The Broad Institute Genomics Platform"/>
            <consortium name="The Broad Institute Genome Sequencing Center for Infectious Disease"/>
            <person name="Wu L."/>
            <person name="Ma J."/>
        </authorList>
    </citation>
    <scope>NUCLEOTIDE SEQUENCE [LARGE SCALE GENOMIC DNA]</scope>
    <source>
        <strain evidence="7">KLKA75</strain>
    </source>
</reference>
<dbReference type="GO" id="GO:0032259">
    <property type="term" value="P:methylation"/>
    <property type="evidence" value="ECO:0007669"/>
    <property type="project" value="UniProtKB-KW"/>
</dbReference>
<keyword evidence="7" id="KW-1185">Reference proteome</keyword>
<organism evidence="6 7">
    <name type="scientific">Actinomadura gamaensis</name>
    <dbReference type="NCBI Taxonomy" id="1763541"/>
    <lineage>
        <taxon>Bacteria</taxon>
        <taxon>Bacillati</taxon>
        <taxon>Actinomycetota</taxon>
        <taxon>Actinomycetes</taxon>
        <taxon>Streptosporangiales</taxon>
        <taxon>Thermomonosporaceae</taxon>
        <taxon>Actinomadura</taxon>
    </lineage>
</organism>
<keyword evidence="3" id="KW-0949">S-adenosyl-L-methionine</keyword>
<dbReference type="Proteomes" id="UP001595872">
    <property type="component" value="Unassembled WGS sequence"/>
</dbReference>
<dbReference type="PANTHER" id="PTHR43464:SF19">
    <property type="entry name" value="UBIQUINONE BIOSYNTHESIS O-METHYLTRANSFERASE, MITOCHONDRIAL"/>
    <property type="match status" value="1"/>
</dbReference>
<dbReference type="InterPro" id="IPR029063">
    <property type="entry name" value="SAM-dependent_MTases_sf"/>
</dbReference>
<gene>
    <name evidence="6" type="ORF">ACFPCY_31800</name>
</gene>
<evidence type="ECO:0000256" key="1">
    <source>
        <dbReference type="ARBA" id="ARBA00022603"/>
    </source>
</evidence>